<sequence>MQSLSSDMLLTRVTDVDVYLDNVLRRNAAVDSNSQQNFCKHISSQEIAETDPKLCNQLSRFLTSSQKSWHHSRLKVVTCVAVTAHVS</sequence>
<protein>
    <submittedName>
        <fullName evidence="1">Uncharacterized protein</fullName>
    </submittedName>
</protein>
<reference evidence="1" key="1">
    <citation type="submission" date="2024-01" db="EMBL/GenBank/DDBJ databases">
        <authorList>
            <person name="Webb A."/>
        </authorList>
    </citation>
    <scope>NUCLEOTIDE SEQUENCE</scope>
    <source>
        <strain evidence="1">Pm1</strain>
    </source>
</reference>
<organism evidence="1 2">
    <name type="scientific">Peronospora matthiolae</name>
    <dbReference type="NCBI Taxonomy" id="2874970"/>
    <lineage>
        <taxon>Eukaryota</taxon>
        <taxon>Sar</taxon>
        <taxon>Stramenopiles</taxon>
        <taxon>Oomycota</taxon>
        <taxon>Peronosporomycetes</taxon>
        <taxon>Peronosporales</taxon>
        <taxon>Peronosporaceae</taxon>
        <taxon>Peronospora</taxon>
    </lineage>
</organism>
<name>A0AAV1TKM9_9STRA</name>
<dbReference type="AlphaFoldDB" id="A0AAV1TKM9"/>
<dbReference type="Proteomes" id="UP001162060">
    <property type="component" value="Unassembled WGS sequence"/>
</dbReference>
<gene>
    <name evidence="1" type="ORF">PM001_LOCUS8050</name>
</gene>
<evidence type="ECO:0000313" key="2">
    <source>
        <dbReference type="Proteomes" id="UP001162060"/>
    </source>
</evidence>
<proteinExistence type="predicted"/>
<accession>A0AAV1TKM9</accession>
<dbReference type="EMBL" id="CAKLBY020000066">
    <property type="protein sequence ID" value="CAK7922879.1"/>
    <property type="molecule type" value="Genomic_DNA"/>
</dbReference>
<comment type="caution">
    <text evidence="1">The sequence shown here is derived from an EMBL/GenBank/DDBJ whole genome shotgun (WGS) entry which is preliminary data.</text>
</comment>
<evidence type="ECO:0000313" key="1">
    <source>
        <dbReference type="EMBL" id="CAK7922879.1"/>
    </source>
</evidence>